<dbReference type="EMBL" id="MVBN01000008">
    <property type="protein sequence ID" value="OOK68393.1"/>
    <property type="molecule type" value="Genomic_DNA"/>
</dbReference>
<evidence type="ECO:0000256" key="5">
    <source>
        <dbReference type="ARBA" id="ARBA00042530"/>
    </source>
</evidence>
<dbReference type="STRING" id="1768.B1T50_03935"/>
<comment type="cofactor">
    <cofactor evidence="6">
        <name>Mg(2+)</name>
        <dbReference type="ChEBI" id="CHEBI:18420"/>
    </cofactor>
</comment>
<keyword evidence="7" id="KW-0378">Hydrolase</keyword>
<dbReference type="PANTHER" id="PTHR43028:SF5">
    <property type="entry name" value="3'(2'),5'-BISPHOSPHATE NUCLEOTIDASE 1"/>
    <property type="match status" value="1"/>
</dbReference>
<feature type="binding site" evidence="6">
    <location>
        <position position="81"/>
    </location>
    <ligand>
        <name>Mg(2+)</name>
        <dbReference type="ChEBI" id="CHEBI:18420"/>
        <label>1</label>
        <note>catalytic</note>
    </ligand>
</feature>
<dbReference type="InterPro" id="IPR000760">
    <property type="entry name" value="Inositol_monophosphatase-like"/>
</dbReference>
<dbReference type="AlphaFoldDB" id="A0A1V3WN50"/>
<dbReference type="GO" id="GO:0046872">
    <property type="term" value="F:metal ion binding"/>
    <property type="evidence" value="ECO:0007669"/>
    <property type="project" value="UniProtKB-KW"/>
</dbReference>
<feature type="binding site" evidence="6">
    <location>
        <position position="79"/>
    </location>
    <ligand>
        <name>Mg(2+)</name>
        <dbReference type="ChEBI" id="CHEBI:18420"/>
        <label>1</label>
        <note>catalytic</note>
    </ligand>
</feature>
<dbReference type="PANTHER" id="PTHR43028">
    <property type="entry name" value="3'(2'),5'-BISPHOSPHATE NUCLEOTIDASE 1"/>
    <property type="match status" value="1"/>
</dbReference>
<comment type="caution">
    <text evidence="7">The sequence shown here is derived from an EMBL/GenBank/DDBJ whole genome shotgun (WGS) entry which is preliminary data.</text>
</comment>
<feature type="binding site" evidence="6">
    <location>
        <position position="191"/>
    </location>
    <ligand>
        <name>Mg(2+)</name>
        <dbReference type="ChEBI" id="CHEBI:18420"/>
        <label>1</label>
        <note>catalytic</note>
    </ligand>
</feature>
<evidence type="ECO:0000313" key="8">
    <source>
        <dbReference type="Proteomes" id="UP000188532"/>
    </source>
</evidence>
<evidence type="ECO:0000256" key="2">
    <source>
        <dbReference type="ARBA" id="ARBA00022723"/>
    </source>
</evidence>
<reference evidence="7 8" key="1">
    <citation type="submission" date="2017-02" db="EMBL/GenBank/DDBJ databases">
        <title>Complete genome sequences of Mycobacterium kansasii strains isolated from rhesus macaques.</title>
        <authorList>
            <person name="Panda A."/>
            <person name="Nagaraj S."/>
            <person name="Zhao X."/>
            <person name="Tettelin H."/>
            <person name="Detolla L.J."/>
        </authorList>
    </citation>
    <scope>NUCLEOTIDE SEQUENCE [LARGE SCALE GENOMIC DNA]</scope>
    <source>
        <strain evidence="7 8">11-3469</strain>
    </source>
</reference>
<sequence length="269" mass="28744">MDDHALAARLATEAGQLLLQVRQEFADAPASERKSAGDKRSHDFLMQALAMQRPADAVLSEEGADDPVRVRSARVWIIDPLDGTREFSELGREDWAVHVALWQTDELVAGAVALPAQGITLATPRVQPPPAASGRPRIVVSRTRAPAIALAVRDALHGTLVEMGSAGAKVAAVVQGSADVYVHAGGQYEWDSAAPVAVARSAGLHASRIDGSPWCTTGRIRSFRTWWYAAGSWPKPYWPSPALRTGGSIPAIRKAELCKAGKVFFVAAQ</sequence>
<comment type="catalytic activity">
    <reaction evidence="1">
        <text>adenosine 3',5'-bisphosphate + H2O = AMP + phosphate</text>
        <dbReference type="Rhea" id="RHEA:10040"/>
        <dbReference type="ChEBI" id="CHEBI:15377"/>
        <dbReference type="ChEBI" id="CHEBI:43474"/>
        <dbReference type="ChEBI" id="CHEBI:58343"/>
        <dbReference type="ChEBI" id="CHEBI:456215"/>
        <dbReference type="EC" id="3.1.3.7"/>
    </reaction>
</comment>
<keyword evidence="3 6" id="KW-0460">Magnesium</keyword>
<accession>A0A1V3WN50</accession>
<dbReference type="GO" id="GO:0008441">
    <property type="term" value="F:3'(2'),5'-bisphosphate nucleotidase activity"/>
    <property type="evidence" value="ECO:0007669"/>
    <property type="project" value="UniProtKB-EC"/>
</dbReference>
<feature type="binding site" evidence="6">
    <location>
        <position position="82"/>
    </location>
    <ligand>
        <name>Mg(2+)</name>
        <dbReference type="ChEBI" id="CHEBI:18420"/>
        <label>1</label>
        <note>catalytic</note>
    </ligand>
</feature>
<feature type="binding site" evidence="6">
    <location>
        <position position="61"/>
    </location>
    <ligand>
        <name>Mg(2+)</name>
        <dbReference type="ChEBI" id="CHEBI:18420"/>
        <label>1</label>
        <note>catalytic</note>
    </ligand>
</feature>
<dbReference type="InterPro" id="IPR050725">
    <property type="entry name" value="CysQ/Inositol_MonoPase"/>
</dbReference>
<dbReference type="Gene3D" id="3.40.190.80">
    <property type="match status" value="1"/>
</dbReference>
<proteinExistence type="predicted"/>
<dbReference type="InterPro" id="IPR020583">
    <property type="entry name" value="Inositol_monoP_metal-BS"/>
</dbReference>
<evidence type="ECO:0000256" key="3">
    <source>
        <dbReference type="ARBA" id="ARBA00022842"/>
    </source>
</evidence>
<name>A0A1V3WN50_MYCKA</name>
<gene>
    <name evidence="7" type="ORF">BZL29_6994</name>
</gene>
<dbReference type="GO" id="GO:0050427">
    <property type="term" value="P:3'-phosphoadenosine 5'-phosphosulfate metabolic process"/>
    <property type="evidence" value="ECO:0007669"/>
    <property type="project" value="TreeGrafter"/>
</dbReference>
<dbReference type="SUPFAM" id="SSF56655">
    <property type="entry name" value="Carbohydrate phosphatase"/>
    <property type="match status" value="1"/>
</dbReference>
<dbReference type="PRINTS" id="PR00377">
    <property type="entry name" value="IMPHPHTASES"/>
</dbReference>
<dbReference type="Gene3D" id="3.30.540.10">
    <property type="entry name" value="Fructose-1,6-Bisphosphatase, subunit A, domain 1"/>
    <property type="match status" value="1"/>
</dbReference>
<keyword evidence="2 6" id="KW-0479">Metal-binding</keyword>
<evidence type="ECO:0000313" key="7">
    <source>
        <dbReference type="EMBL" id="OOK68393.1"/>
    </source>
</evidence>
<dbReference type="Pfam" id="PF00459">
    <property type="entry name" value="Inositol_P"/>
    <property type="match status" value="1"/>
</dbReference>
<dbReference type="GO" id="GO:0000103">
    <property type="term" value="P:sulfate assimilation"/>
    <property type="evidence" value="ECO:0007669"/>
    <property type="project" value="TreeGrafter"/>
</dbReference>
<organism evidence="7 8">
    <name type="scientific">Mycobacterium kansasii</name>
    <dbReference type="NCBI Taxonomy" id="1768"/>
    <lineage>
        <taxon>Bacteria</taxon>
        <taxon>Bacillati</taxon>
        <taxon>Actinomycetota</taxon>
        <taxon>Actinomycetes</taxon>
        <taxon>Mycobacteriales</taxon>
        <taxon>Mycobacteriaceae</taxon>
        <taxon>Mycobacterium</taxon>
    </lineage>
</organism>
<dbReference type="Proteomes" id="UP000188532">
    <property type="component" value="Unassembled WGS sequence"/>
</dbReference>
<evidence type="ECO:0000256" key="4">
    <source>
        <dbReference type="ARBA" id="ARBA00041694"/>
    </source>
</evidence>
<evidence type="ECO:0000256" key="1">
    <source>
        <dbReference type="ARBA" id="ARBA00001625"/>
    </source>
</evidence>
<dbReference type="PROSITE" id="PS00629">
    <property type="entry name" value="IMP_1"/>
    <property type="match status" value="1"/>
</dbReference>
<dbReference type="CDD" id="cd01638">
    <property type="entry name" value="CysQ"/>
    <property type="match status" value="1"/>
</dbReference>
<protein>
    <recommendedName>
        <fullName evidence="4">3'(2'),5-bisphosphonucleoside 3'(2')-phosphohydrolase</fullName>
    </recommendedName>
    <alternativeName>
        <fullName evidence="5">DPNPase</fullName>
    </alternativeName>
</protein>
<evidence type="ECO:0000256" key="6">
    <source>
        <dbReference type="PIRSR" id="PIRSR600760-2"/>
    </source>
</evidence>